<reference evidence="2" key="1">
    <citation type="submission" date="2022-11" db="UniProtKB">
        <authorList>
            <consortium name="WormBaseParasite"/>
        </authorList>
    </citation>
    <scope>IDENTIFICATION</scope>
</reference>
<keyword evidence="1" id="KW-1185">Reference proteome</keyword>
<sequence length="119" mass="13898">MVRLFFAIALSKNMKAFTPLMVREAIGADFQNFQTDKALLKRIAALECPVYLCYKDRSYLAETLQFLYQMFCLSKAGNRIKKSFAFLKAMENFLADYLDSNLYNYPFAVKLLTLTQWFL</sequence>
<name>A0A915J984_ROMCU</name>
<evidence type="ECO:0000313" key="2">
    <source>
        <dbReference type="WBParaSite" id="nRc.2.0.1.t22264-RA"/>
    </source>
</evidence>
<proteinExistence type="predicted"/>
<dbReference type="Proteomes" id="UP000887565">
    <property type="component" value="Unplaced"/>
</dbReference>
<dbReference type="WBParaSite" id="nRc.2.0.1.t22264-RA">
    <property type="protein sequence ID" value="nRc.2.0.1.t22264-RA"/>
    <property type="gene ID" value="nRc.2.0.1.g22264"/>
</dbReference>
<protein>
    <submittedName>
        <fullName evidence="2">Uncharacterized protein</fullName>
    </submittedName>
</protein>
<evidence type="ECO:0000313" key="1">
    <source>
        <dbReference type="Proteomes" id="UP000887565"/>
    </source>
</evidence>
<accession>A0A915J984</accession>
<organism evidence="1 2">
    <name type="scientific">Romanomermis culicivorax</name>
    <name type="common">Nematode worm</name>
    <dbReference type="NCBI Taxonomy" id="13658"/>
    <lineage>
        <taxon>Eukaryota</taxon>
        <taxon>Metazoa</taxon>
        <taxon>Ecdysozoa</taxon>
        <taxon>Nematoda</taxon>
        <taxon>Enoplea</taxon>
        <taxon>Dorylaimia</taxon>
        <taxon>Mermithida</taxon>
        <taxon>Mermithoidea</taxon>
        <taxon>Mermithidae</taxon>
        <taxon>Romanomermis</taxon>
    </lineage>
</organism>
<dbReference type="AlphaFoldDB" id="A0A915J984"/>